<dbReference type="SUPFAM" id="SSF57667">
    <property type="entry name" value="beta-beta-alpha zinc fingers"/>
    <property type="match status" value="2"/>
</dbReference>
<evidence type="ECO:0000313" key="15">
    <source>
        <dbReference type="RefSeq" id="XP_025409532.1"/>
    </source>
</evidence>
<evidence type="ECO:0000256" key="8">
    <source>
        <dbReference type="PROSITE-ProRule" id="PRU00042"/>
    </source>
</evidence>
<evidence type="ECO:0000256" key="7">
    <source>
        <dbReference type="ARBA" id="ARBA00023242"/>
    </source>
</evidence>
<keyword evidence="10" id="KW-1185">Reference proteome</keyword>
<evidence type="ECO:0000313" key="16">
    <source>
        <dbReference type="RefSeq" id="XP_025409533.1"/>
    </source>
</evidence>
<protein>
    <submittedName>
        <fullName evidence="11 12">Zinc finger protein 25-like</fullName>
    </submittedName>
</protein>
<sequence length="209" mass="25032">MESIYVNIDLPILTPTDNELNNYSNPAESEPLRYGCQYCTEGRFSSQQQLDLHERAHEPYIRYECPNCKKLFKKELKLFKHWESHTDRRRFRCNICEKNCLLFSTLRKHLIKRHDQTDFSNCIRYELSLPQHYKKVLVTDDADDSSDSSDDKWSLYLRKYEEFVAATPYPCRYCSNRFTYEDQLVIHERGHQRPITIGNVLNHINKPEE</sequence>
<dbReference type="PANTHER" id="PTHR16515">
    <property type="entry name" value="PR DOMAIN ZINC FINGER PROTEIN"/>
    <property type="match status" value="1"/>
</dbReference>
<evidence type="ECO:0000313" key="11">
    <source>
        <dbReference type="RefSeq" id="XP_025409528.1"/>
    </source>
</evidence>
<dbReference type="OrthoDB" id="4737882at2759"/>
<evidence type="ECO:0000256" key="6">
    <source>
        <dbReference type="ARBA" id="ARBA00023125"/>
    </source>
</evidence>
<dbReference type="GO" id="GO:0005634">
    <property type="term" value="C:nucleus"/>
    <property type="evidence" value="ECO:0007669"/>
    <property type="project" value="UniProtKB-SubCell"/>
</dbReference>
<dbReference type="RefSeq" id="XP_025409531.1">
    <property type="nucleotide sequence ID" value="XM_025553746.1"/>
</dbReference>
<evidence type="ECO:0000259" key="9">
    <source>
        <dbReference type="PROSITE" id="PS50157"/>
    </source>
</evidence>
<dbReference type="InterPro" id="IPR050331">
    <property type="entry name" value="Zinc_finger"/>
</dbReference>
<dbReference type="RefSeq" id="XP_025409528.1">
    <property type="nucleotide sequence ID" value="XM_025553743.1"/>
</dbReference>
<evidence type="ECO:0000313" key="10">
    <source>
        <dbReference type="Proteomes" id="UP000694846"/>
    </source>
</evidence>
<evidence type="ECO:0000313" key="13">
    <source>
        <dbReference type="RefSeq" id="XP_025409530.1"/>
    </source>
</evidence>
<dbReference type="RefSeq" id="XP_025409529.1">
    <property type="nucleotide sequence ID" value="XM_025553744.1"/>
</dbReference>
<evidence type="ECO:0000256" key="2">
    <source>
        <dbReference type="ARBA" id="ARBA00022723"/>
    </source>
</evidence>
<dbReference type="PROSITE" id="PS00028">
    <property type="entry name" value="ZINC_FINGER_C2H2_1"/>
    <property type="match status" value="3"/>
</dbReference>
<feature type="domain" description="C2H2-type" evidence="9">
    <location>
        <begin position="169"/>
        <end position="191"/>
    </location>
</feature>
<dbReference type="PANTHER" id="PTHR16515:SF49">
    <property type="entry name" value="GASTRULA ZINC FINGER PROTEIN XLCGF49.1-LIKE-RELATED"/>
    <property type="match status" value="1"/>
</dbReference>
<evidence type="ECO:0000313" key="14">
    <source>
        <dbReference type="RefSeq" id="XP_025409531.1"/>
    </source>
</evidence>
<dbReference type="AlphaFoldDB" id="A0A8B8FF70"/>
<organism evidence="10 12">
    <name type="scientific">Sipha flava</name>
    <name type="common">yellow sugarcane aphid</name>
    <dbReference type="NCBI Taxonomy" id="143950"/>
    <lineage>
        <taxon>Eukaryota</taxon>
        <taxon>Metazoa</taxon>
        <taxon>Ecdysozoa</taxon>
        <taxon>Arthropoda</taxon>
        <taxon>Hexapoda</taxon>
        <taxon>Insecta</taxon>
        <taxon>Pterygota</taxon>
        <taxon>Neoptera</taxon>
        <taxon>Paraneoptera</taxon>
        <taxon>Hemiptera</taxon>
        <taxon>Sternorrhyncha</taxon>
        <taxon>Aphidomorpha</taxon>
        <taxon>Aphidoidea</taxon>
        <taxon>Aphididae</taxon>
        <taxon>Sipha</taxon>
    </lineage>
</organism>
<dbReference type="GO" id="GO:0003677">
    <property type="term" value="F:DNA binding"/>
    <property type="evidence" value="ECO:0007669"/>
    <property type="project" value="UniProtKB-KW"/>
</dbReference>
<evidence type="ECO:0000256" key="3">
    <source>
        <dbReference type="ARBA" id="ARBA00022737"/>
    </source>
</evidence>
<evidence type="ECO:0000256" key="1">
    <source>
        <dbReference type="ARBA" id="ARBA00004123"/>
    </source>
</evidence>
<evidence type="ECO:0000313" key="12">
    <source>
        <dbReference type="RefSeq" id="XP_025409529.1"/>
    </source>
</evidence>
<keyword evidence="2" id="KW-0479">Metal-binding</keyword>
<comment type="subcellular location">
    <subcellularLocation>
        <location evidence="1">Nucleus</location>
    </subcellularLocation>
</comment>
<dbReference type="GO" id="GO:0008270">
    <property type="term" value="F:zinc ion binding"/>
    <property type="evidence" value="ECO:0007669"/>
    <property type="project" value="UniProtKB-KW"/>
</dbReference>
<dbReference type="RefSeq" id="XP_025409532.1">
    <property type="nucleotide sequence ID" value="XM_025553747.1"/>
</dbReference>
<keyword evidence="6" id="KW-0238">DNA-binding</keyword>
<evidence type="ECO:0000256" key="4">
    <source>
        <dbReference type="ARBA" id="ARBA00022771"/>
    </source>
</evidence>
<proteinExistence type="predicted"/>
<dbReference type="GeneID" id="112682952"/>
<evidence type="ECO:0000256" key="5">
    <source>
        <dbReference type="ARBA" id="ARBA00022833"/>
    </source>
</evidence>
<keyword evidence="3" id="KW-0677">Repeat</keyword>
<name>A0A8B8FF70_9HEMI</name>
<feature type="domain" description="C2H2-type" evidence="9">
    <location>
        <begin position="63"/>
        <end position="90"/>
    </location>
</feature>
<gene>
    <name evidence="11 12 13 14 15 16" type="primary">LOC112682952</name>
</gene>
<accession>A0A8B8FF70</accession>
<reference evidence="11 12" key="1">
    <citation type="submission" date="2025-04" db="UniProtKB">
        <authorList>
            <consortium name="RefSeq"/>
        </authorList>
    </citation>
    <scope>IDENTIFICATION</scope>
    <source>
        <tissue evidence="11 12">Whole body</tissue>
    </source>
</reference>
<keyword evidence="5" id="KW-0862">Zinc</keyword>
<dbReference type="InterPro" id="IPR036236">
    <property type="entry name" value="Znf_C2H2_sf"/>
</dbReference>
<keyword evidence="7" id="KW-0539">Nucleus</keyword>
<dbReference type="RefSeq" id="XP_025409530.1">
    <property type="nucleotide sequence ID" value="XM_025553745.1"/>
</dbReference>
<dbReference type="InterPro" id="IPR013087">
    <property type="entry name" value="Znf_C2H2_type"/>
</dbReference>
<dbReference type="SMART" id="SM00355">
    <property type="entry name" value="ZnF_C2H2"/>
    <property type="match status" value="4"/>
</dbReference>
<dbReference type="Gene3D" id="3.30.160.60">
    <property type="entry name" value="Classic Zinc Finger"/>
    <property type="match status" value="2"/>
</dbReference>
<keyword evidence="4 8" id="KW-0863">Zinc-finger</keyword>
<dbReference type="Proteomes" id="UP000694846">
    <property type="component" value="Unplaced"/>
</dbReference>
<dbReference type="RefSeq" id="XP_025409533.1">
    <property type="nucleotide sequence ID" value="XM_025553748.1"/>
</dbReference>
<dbReference type="PROSITE" id="PS50157">
    <property type="entry name" value="ZINC_FINGER_C2H2_2"/>
    <property type="match status" value="2"/>
</dbReference>